<evidence type="ECO:0000256" key="3">
    <source>
        <dbReference type="ARBA" id="ARBA00022692"/>
    </source>
</evidence>
<protein>
    <submittedName>
        <fullName evidence="7">Type II secretion system protein G</fullName>
    </submittedName>
</protein>
<dbReference type="EMBL" id="JACCBG010000001">
    <property type="protein sequence ID" value="NYD42877.1"/>
    <property type="molecule type" value="Genomic_DNA"/>
</dbReference>
<reference evidence="7 8" key="1">
    <citation type="submission" date="2020-07" db="EMBL/GenBank/DDBJ databases">
        <title>Sequencing the genomes of 1000 actinobacteria strains.</title>
        <authorList>
            <person name="Klenk H.-P."/>
        </authorList>
    </citation>
    <scope>NUCLEOTIDE SEQUENCE [LARGE SCALE GENOMIC DNA]</scope>
    <source>
        <strain evidence="7 8">DSM 21350</strain>
    </source>
</reference>
<keyword evidence="3 6" id="KW-0812">Transmembrane</keyword>
<dbReference type="Pfam" id="PF07963">
    <property type="entry name" value="N_methyl"/>
    <property type="match status" value="1"/>
</dbReference>
<comment type="caution">
    <text evidence="7">The sequence shown here is derived from an EMBL/GenBank/DDBJ whole genome shotgun (WGS) entry which is preliminary data.</text>
</comment>
<dbReference type="SUPFAM" id="SSF54523">
    <property type="entry name" value="Pili subunits"/>
    <property type="match status" value="1"/>
</dbReference>
<evidence type="ECO:0000256" key="1">
    <source>
        <dbReference type="ARBA" id="ARBA00004167"/>
    </source>
</evidence>
<dbReference type="Proteomes" id="UP000535511">
    <property type="component" value="Unassembled WGS sequence"/>
</dbReference>
<evidence type="ECO:0000256" key="4">
    <source>
        <dbReference type="ARBA" id="ARBA00022989"/>
    </source>
</evidence>
<keyword evidence="8" id="KW-1185">Reference proteome</keyword>
<dbReference type="NCBIfam" id="TIGR02532">
    <property type="entry name" value="IV_pilin_GFxxxE"/>
    <property type="match status" value="1"/>
</dbReference>
<evidence type="ECO:0000313" key="7">
    <source>
        <dbReference type="EMBL" id="NYD42877.1"/>
    </source>
</evidence>
<evidence type="ECO:0000256" key="5">
    <source>
        <dbReference type="ARBA" id="ARBA00023136"/>
    </source>
</evidence>
<dbReference type="Gene3D" id="3.30.700.10">
    <property type="entry name" value="Glycoprotein, Type 4 Pilin"/>
    <property type="match status" value="1"/>
</dbReference>
<dbReference type="RefSeq" id="WP_179664457.1">
    <property type="nucleotide sequence ID" value="NZ_JACCBG010000001.1"/>
</dbReference>
<dbReference type="GO" id="GO:0015628">
    <property type="term" value="P:protein secretion by the type II secretion system"/>
    <property type="evidence" value="ECO:0007669"/>
    <property type="project" value="InterPro"/>
</dbReference>
<sequence length="145" mass="15236">MLARLQKSMKEKDQGFTLIELLVVIIIIGILAAIAIPIFLSQQKKGVDAGVKSDIKQLADLEETYYVDNQGYANAASTSAAQSTFTDFRATDATNNTYVIKTAGDGYCISGTSSKGSGGVFYYDSSAGGLSNKPNVKPGGACASF</sequence>
<dbReference type="AlphaFoldDB" id="A0A7Y9JBJ9"/>
<dbReference type="GO" id="GO:0016020">
    <property type="term" value="C:membrane"/>
    <property type="evidence" value="ECO:0007669"/>
    <property type="project" value="UniProtKB-SubCell"/>
</dbReference>
<feature type="transmembrane region" description="Helical" evidence="6">
    <location>
        <begin position="21"/>
        <end position="40"/>
    </location>
</feature>
<evidence type="ECO:0000256" key="2">
    <source>
        <dbReference type="ARBA" id="ARBA00022481"/>
    </source>
</evidence>
<organism evidence="7 8">
    <name type="scientific">Nocardioides panaciterrulae</name>
    <dbReference type="NCBI Taxonomy" id="661492"/>
    <lineage>
        <taxon>Bacteria</taxon>
        <taxon>Bacillati</taxon>
        <taxon>Actinomycetota</taxon>
        <taxon>Actinomycetes</taxon>
        <taxon>Propionibacteriales</taxon>
        <taxon>Nocardioidaceae</taxon>
        <taxon>Nocardioides</taxon>
    </lineage>
</organism>
<dbReference type="InterPro" id="IPR012902">
    <property type="entry name" value="N_methyl_site"/>
</dbReference>
<accession>A0A7Y9JBJ9</accession>
<keyword evidence="4 6" id="KW-1133">Transmembrane helix</keyword>
<name>A0A7Y9JBJ9_9ACTN</name>
<gene>
    <name evidence="7" type="ORF">BJZ21_002960</name>
</gene>
<dbReference type="PRINTS" id="PR00813">
    <property type="entry name" value="BCTERIALGSPG"/>
</dbReference>
<evidence type="ECO:0000313" key="8">
    <source>
        <dbReference type="Proteomes" id="UP000535511"/>
    </source>
</evidence>
<proteinExistence type="predicted"/>
<dbReference type="PANTHER" id="PTHR30093">
    <property type="entry name" value="GENERAL SECRETION PATHWAY PROTEIN G"/>
    <property type="match status" value="1"/>
</dbReference>
<dbReference type="GO" id="GO:0015627">
    <property type="term" value="C:type II protein secretion system complex"/>
    <property type="evidence" value="ECO:0007669"/>
    <property type="project" value="InterPro"/>
</dbReference>
<dbReference type="InterPro" id="IPR045584">
    <property type="entry name" value="Pilin-like"/>
</dbReference>
<dbReference type="PROSITE" id="PS00409">
    <property type="entry name" value="PROKAR_NTER_METHYL"/>
    <property type="match status" value="1"/>
</dbReference>
<dbReference type="PANTHER" id="PTHR30093:SF44">
    <property type="entry name" value="TYPE II SECRETION SYSTEM CORE PROTEIN G"/>
    <property type="match status" value="1"/>
</dbReference>
<keyword evidence="2" id="KW-0488">Methylation</keyword>
<dbReference type="InterPro" id="IPR000983">
    <property type="entry name" value="Bac_GSPG_pilin"/>
</dbReference>
<comment type="subcellular location">
    <subcellularLocation>
        <location evidence="1">Membrane</location>
        <topology evidence="1">Single-pass membrane protein</topology>
    </subcellularLocation>
</comment>
<keyword evidence="5 6" id="KW-0472">Membrane</keyword>
<evidence type="ECO:0000256" key="6">
    <source>
        <dbReference type="SAM" id="Phobius"/>
    </source>
</evidence>